<keyword evidence="5" id="KW-0677">Repeat</keyword>
<feature type="domain" description="CBS" evidence="12">
    <location>
        <begin position="215"/>
        <end position="275"/>
    </location>
</feature>
<evidence type="ECO:0000256" key="1">
    <source>
        <dbReference type="ARBA" id="ARBA00004651"/>
    </source>
</evidence>
<comment type="subcellular location">
    <subcellularLocation>
        <location evidence="1">Cell membrane</location>
        <topology evidence="1">Multi-pass membrane protein</topology>
    </subcellularLocation>
</comment>
<dbReference type="InterPro" id="IPR051676">
    <property type="entry name" value="UPF0053_domain"/>
</dbReference>
<keyword evidence="6 10" id="KW-1133">Transmembrane helix</keyword>
<dbReference type="SUPFAM" id="SSF56176">
    <property type="entry name" value="FAD-binding/transporter-associated domain-like"/>
    <property type="match status" value="1"/>
</dbReference>
<evidence type="ECO:0000259" key="12">
    <source>
        <dbReference type="PROSITE" id="PS51371"/>
    </source>
</evidence>
<feature type="transmembrane region" description="Helical" evidence="11">
    <location>
        <begin position="57"/>
        <end position="81"/>
    </location>
</feature>
<dbReference type="Pfam" id="PF01595">
    <property type="entry name" value="CNNM"/>
    <property type="match status" value="1"/>
</dbReference>
<gene>
    <name evidence="14" type="ORF">H9L01_09835</name>
</gene>
<dbReference type="KEGG" id="eio:H9L01_09835"/>
<dbReference type="AlphaFoldDB" id="A0A7G9RYH6"/>
<dbReference type="InterPro" id="IPR002550">
    <property type="entry name" value="CNNM"/>
</dbReference>
<evidence type="ECO:0000256" key="4">
    <source>
        <dbReference type="ARBA" id="ARBA00022692"/>
    </source>
</evidence>
<dbReference type="SMART" id="SM00116">
    <property type="entry name" value="CBS"/>
    <property type="match status" value="2"/>
</dbReference>
<evidence type="ECO:0000313" key="15">
    <source>
        <dbReference type="Proteomes" id="UP000515928"/>
    </source>
</evidence>
<dbReference type="Pfam" id="PF00571">
    <property type="entry name" value="CBS"/>
    <property type="match status" value="2"/>
</dbReference>
<keyword evidence="4 10" id="KW-0812">Transmembrane</keyword>
<dbReference type="SUPFAM" id="SSF54631">
    <property type="entry name" value="CBS-domain pair"/>
    <property type="match status" value="1"/>
</dbReference>
<protein>
    <submittedName>
        <fullName evidence="14">HlyC/CorC family transporter</fullName>
    </submittedName>
</protein>
<evidence type="ECO:0000256" key="3">
    <source>
        <dbReference type="ARBA" id="ARBA00022475"/>
    </source>
</evidence>
<dbReference type="PANTHER" id="PTHR43099:SF2">
    <property type="entry name" value="UPF0053 PROTEIN YRKA"/>
    <property type="match status" value="1"/>
</dbReference>
<dbReference type="PROSITE" id="PS51846">
    <property type="entry name" value="CNNM"/>
    <property type="match status" value="1"/>
</dbReference>
<evidence type="ECO:0000256" key="2">
    <source>
        <dbReference type="ARBA" id="ARBA00006337"/>
    </source>
</evidence>
<comment type="similarity">
    <text evidence="2">Belongs to the UPF0053 family.</text>
</comment>
<dbReference type="Pfam" id="PF03471">
    <property type="entry name" value="CorC_HlyC"/>
    <property type="match status" value="1"/>
</dbReference>
<dbReference type="GO" id="GO:0005886">
    <property type="term" value="C:plasma membrane"/>
    <property type="evidence" value="ECO:0007669"/>
    <property type="project" value="UniProtKB-SubCell"/>
</dbReference>
<evidence type="ECO:0000313" key="14">
    <source>
        <dbReference type="EMBL" id="QNN60651.1"/>
    </source>
</evidence>
<proteinExistence type="inferred from homology"/>
<feature type="transmembrane region" description="Helical" evidence="11">
    <location>
        <begin position="134"/>
        <end position="153"/>
    </location>
</feature>
<evidence type="ECO:0000256" key="5">
    <source>
        <dbReference type="ARBA" id="ARBA00022737"/>
    </source>
</evidence>
<dbReference type="EMBL" id="CP060715">
    <property type="protein sequence ID" value="QNN60651.1"/>
    <property type="molecule type" value="Genomic_DNA"/>
</dbReference>
<evidence type="ECO:0000256" key="8">
    <source>
        <dbReference type="ARBA" id="ARBA00023136"/>
    </source>
</evidence>
<feature type="domain" description="CBS" evidence="12">
    <location>
        <begin position="282"/>
        <end position="339"/>
    </location>
</feature>
<dbReference type="InterPro" id="IPR005170">
    <property type="entry name" value="Transptr-assoc_dom"/>
</dbReference>
<keyword evidence="3" id="KW-1003">Cell membrane</keyword>
<dbReference type="PANTHER" id="PTHR43099">
    <property type="entry name" value="UPF0053 PROTEIN YRKA"/>
    <property type="match status" value="1"/>
</dbReference>
<organism evidence="14 15">
    <name type="scientific">Erysipelothrix inopinata</name>
    <dbReference type="NCBI Taxonomy" id="225084"/>
    <lineage>
        <taxon>Bacteria</taxon>
        <taxon>Bacillati</taxon>
        <taxon>Bacillota</taxon>
        <taxon>Erysipelotrichia</taxon>
        <taxon>Erysipelotrichales</taxon>
        <taxon>Erysipelotrichaceae</taxon>
        <taxon>Erysipelothrix</taxon>
    </lineage>
</organism>
<dbReference type="FunFam" id="3.10.580.10:FF:000002">
    <property type="entry name" value="Magnesium/cobalt efflux protein CorC"/>
    <property type="match status" value="1"/>
</dbReference>
<accession>A0A7G9RYH6</accession>
<evidence type="ECO:0000256" key="7">
    <source>
        <dbReference type="ARBA" id="ARBA00023122"/>
    </source>
</evidence>
<dbReference type="CDD" id="cd04590">
    <property type="entry name" value="CBS_pair_CorC_HlyC_assoc"/>
    <property type="match status" value="1"/>
</dbReference>
<evidence type="ECO:0000256" key="9">
    <source>
        <dbReference type="PROSITE-ProRule" id="PRU00703"/>
    </source>
</evidence>
<keyword evidence="7 9" id="KW-0129">CBS domain</keyword>
<dbReference type="Gene3D" id="3.30.465.10">
    <property type="match status" value="1"/>
</dbReference>
<dbReference type="InterPro" id="IPR000644">
    <property type="entry name" value="CBS_dom"/>
</dbReference>
<dbReference type="PROSITE" id="PS51371">
    <property type="entry name" value="CBS"/>
    <property type="match status" value="2"/>
</dbReference>
<reference evidence="14 15" key="1">
    <citation type="submission" date="2020-08" db="EMBL/GenBank/DDBJ databases">
        <title>Genome sequence of Erysipelothrix inopinata DSM 15511T.</title>
        <authorList>
            <person name="Hyun D.-W."/>
            <person name="Bae J.-W."/>
        </authorList>
    </citation>
    <scope>NUCLEOTIDE SEQUENCE [LARGE SCALE GENOMIC DNA]</scope>
    <source>
        <strain evidence="14 15">DSM 15511</strain>
    </source>
</reference>
<sequence length="444" mass="50470">MLSQVITLLVLILLNAFFAGSELAFVSINNNKLKSMAEDGNRKATIVLQLKEVPNRFLSTIQIGVSLASILSGMFASEAFAQLITDWVVNNGWMTSAMVKPISMLIISLITAYLMLVFGELVPKRIAMTNPEKFAFFVVYPIWIMSIITKPLVRFLSFSTNVVLRIIGIDPNKTEDEVTEEEIRIMVDAGEIDINEKEMINNIFDFDNQDVSDIMTHRTDVIGIDVDTTFDEILDLIDEERFTRYPVYEENIDDIIGVIHLRDILRFINEEKNPKLFNIKEVMREPIFVPDSKRTDELFRELQLAKTHFAVVIDEYGGTAGIVTLEDLIEEIMGNIMDEYDDEEIEDILLVHPGEYLVEGNADLEDLEDILEIDLPVDDYDTVSGFIVGELGRIPNAEDVQSDESDVVFGDYRFSIIDLDEKVIAKVRVTKEKQDIEDALSEEN</sequence>
<keyword evidence="15" id="KW-1185">Reference proteome</keyword>
<feature type="transmembrane region" description="Helical" evidence="11">
    <location>
        <begin position="101"/>
        <end position="122"/>
    </location>
</feature>
<keyword evidence="8 10" id="KW-0472">Membrane</keyword>
<evidence type="ECO:0000256" key="11">
    <source>
        <dbReference type="SAM" id="Phobius"/>
    </source>
</evidence>
<dbReference type="GO" id="GO:0050660">
    <property type="term" value="F:flavin adenine dinucleotide binding"/>
    <property type="evidence" value="ECO:0007669"/>
    <property type="project" value="InterPro"/>
</dbReference>
<feature type="domain" description="CNNM transmembrane" evidence="13">
    <location>
        <begin position="1"/>
        <end position="199"/>
    </location>
</feature>
<dbReference type="Proteomes" id="UP000515928">
    <property type="component" value="Chromosome"/>
</dbReference>
<feature type="transmembrane region" description="Helical" evidence="11">
    <location>
        <begin position="6"/>
        <end position="26"/>
    </location>
</feature>
<dbReference type="RefSeq" id="WP_187533775.1">
    <property type="nucleotide sequence ID" value="NZ_CBCSHU010000005.1"/>
</dbReference>
<dbReference type="InterPro" id="IPR046342">
    <property type="entry name" value="CBS_dom_sf"/>
</dbReference>
<dbReference type="InterPro" id="IPR036318">
    <property type="entry name" value="FAD-bd_PCMH-like_sf"/>
</dbReference>
<dbReference type="InterPro" id="IPR016169">
    <property type="entry name" value="FAD-bd_PCMH_sub2"/>
</dbReference>
<evidence type="ECO:0000259" key="13">
    <source>
        <dbReference type="PROSITE" id="PS51846"/>
    </source>
</evidence>
<dbReference type="InterPro" id="IPR044751">
    <property type="entry name" value="Ion_transp-like_CBS"/>
</dbReference>
<evidence type="ECO:0000256" key="6">
    <source>
        <dbReference type="ARBA" id="ARBA00022989"/>
    </source>
</evidence>
<dbReference type="Gene3D" id="3.10.580.10">
    <property type="entry name" value="CBS-domain"/>
    <property type="match status" value="1"/>
</dbReference>
<name>A0A7G9RYH6_9FIRM</name>
<evidence type="ECO:0000256" key="10">
    <source>
        <dbReference type="PROSITE-ProRule" id="PRU01193"/>
    </source>
</evidence>
<dbReference type="SMART" id="SM01091">
    <property type="entry name" value="CorC_HlyC"/>
    <property type="match status" value="1"/>
</dbReference>